<dbReference type="InterPro" id="IPR013328">
    <property type="entry name" value="6PGD_dom2"/>
</dbReference>
<evidence type="ECO:0000259" key="2">
    <source>
        <dbReference type="Pfam" id="PF14833"/>
    </source>
</evidence>
<dbReference type="Proteomes" id="UP000198994">
    <property type="component" value="Unassembled WGS sequence"/>
</dbReference>
<keyword evidence="4" id="KW-1185">Reference proteome</keyword>
<evidence type="ECO:0000313" key="4">
    <source>
        <dbReference type="Proteomes" id="UP000198994"/>
    </source>
</evidence>
<sequence length="293" mass="30178">MRVGFAGLGNIGALMAWRRHELGQDLVVWNRSVAKAQAFRDAGVPVAASPADLARRVDVLCLCVTDAAALDAVLFGADGIAEADAPPAVIVDHSTVSPEATRRIAARVREACGTAWVDAPVSGGLAGAASGRLAVFVGGEDEAVAQAWPVLTTLGTTVTHLGPTGSGQVVKACNQVIGFLSFAALAEGLALGSRFGIAPRLLATAVAGGFADTPVLREWTRVIDSGAPLIGPALHTEAIMGYLGGTEMPAYDSPSPTNLAKDLGIIAALAEDVDLRLPLVERMRALVTEMRAR</sequence>
<dbReference type="Pfam" id="PF14833">
    <property type="entry name" value="NAD_binding_11"/>
    <property type="match status" value="1"/>
</dbReference>
<dbReference type="PANTHER" id="PTHR43060:SF15">
    <property type="entry name" value="3-HYDROXYISOBUTYRATE DEHYDROGENASE-LIKE 1, MITOCHONDRIAL-RELATED"/>
    <property type="match status" value="1"/>
</dbReference>
<evidence type="ECO:0000313" key="3">
    <source>
        <dbReference type="EMBL" id="SDF49047.1"/>
    </source>
</evidence>
<feature type="domain" description="6-phosphogluconate dehydrogenase NADP-binding" evidence="1">
    <location>
        <begin position="2"/>
        <end position="162"/>
    </location>
</feature>
<reference evidence="4" key="1">
    <citation type="submission" date="2016-10" db="EMBL/GenBank/DDBJ databases">
        <authorList>
            <person name="Varghese N."/>
            <person name="Submissions S."/>
        </authorList>
    </citation>
    <scope>NUCLEOTIDE SEQUENCE [LARGE SCALE GENOMIC DNA]</scope>
    <source>
        <strain evidence="4">DSM 10146</strain>
    </source>
</reference>
<dbReference type="SUPFAM" id="SSF51735">
    <property type="entry name" value="NAD(P)-binding Rossmann-fold domains"/>
    <property type="match status" value="1"/>
</dbReference>
<dbReference type="AlphaFoldDB" id="A0A1G7LHN4"/>
<dbReference type="RefSeq" id="WP_165617197.1">
    <property type="nucleotide sequence ID" value="NZ_FNAV01000024.1"/>
</dbReference>
<dbReference type="InterPro" id="IPR008927">
    <property type="entry name" value="6-PGluconate_DH-like_C_sf"/>
</dbReference>
<dbReference type="InterPro" id="IPR006115">
    <property type="entry name" value="6PGDH_NADP-bd"/>
</dbReference>
<dbReference type="PANTHER" id="PTHR43060">
    <property type="entry name" value="3-HYDROXYISOBUTYRATE DEHYDROGENASE-LIKE 1, MITOCHONDRIAL-RELATED"/>
    <property type="match status" value="1"/>
</dbReference>
<evidence type="ECO:0000259" key="1">
    <source>
        <dbReference type="Pfam" id="PF03446"/>
    </source>
</evidence>
<dbReference type="GO" id="GO:0051287">
    <property type="term" value="F:NAD binding"/>
    <property type="evidence" value="ECO:0007669"/>
    <property type="project" value="InterPro"/>
</dbReference>
<organism evidence="3 4">
    <name type="scientific">Salipiger thiooxidans</name>
    <dbReference type="NCBI Taxonomy" id="282683"/>
    <lineage>
        <taxon>Bacteria</taxon>
        <taxon>Pseudomonadati</taxon>
        <taxon>Pseudomonadota</taxon>
        <taxon>Alphaproteobacteria</taxon>
        <taxon>Rhodobacterales</taxon>
        <taxon>Roseobacteraceae</taxon>
        <taxon>Salipiger</taxon>
    </lineage>
</organism>
<dbReference type="Pfam" id="PF03446">
    <property type="entry name" value="NAD_binding_2"/>
    <property type="match status" value="1"/>
</dbReference>
<dbReference type="InterPro" id="IPR036291">
    <property type="entry name" value="NAD(P)-bd_dom_sf"/>
</dbReference>
<dbReference type="InterPro" id="IPR029154">
    <property type="entry name" value="HIBADH-like_NADP-bd"/>
</dbReference>
<feature type="domain" description="3-hydroxyisobutyrate dehydrogenase-like NAD-binding" evidence="2">
    <location>
        <begin position="165"/>
        <end position="217"/>
    </location>
</feature>
<dbReference type="Gene3D" id="1.10.1040.10">
    <property type="entry name" value="N-(1-d-carboxylethyl)-l-norvaline Dehydrogenase, domain 2"/>
    <property type="match status" value="1"/>
</dbReference>
<protein>
    <submittedName>
        <fullName evidence="3">3-hydroxyisobutyrate dehydrogenase</fullName>
    </submittedName>
</protein>
<dbReference type="Gene3D" id="3.40.50.720">
    <property type="entry name" value="NAD(P)-binding Rossmann-like Domain"/>
    <property type="match status" value="1"/>
</dbReference>
<accession>A0A1G7LHN4</accession>
<dbReference type="STRING" id="282683.SAMN04488105_12416"/>
<dbReference type="SUPFAM" id="SSF48179">
    <property type="entry name" value="6-phosphogluconate dehydrogenase C-terminal domain-like"/>
    <property type="match status" value="1"/>
</dbReference>
<proteinExistence type="predicted"/>
<gene>
    <name evidence="3" type="ORF">SAMN04488105_12416</name>
</gene>
<name>A0A1G7LHN4_9RHOB</name>
<dbReference type="EMBL" id="FNAV01000024">
    <property type="protein sequence ID" value="SDF49047.1"/>
    <property type="molecule type" value="Genomic_DNA"/>
</dbReference>
<dbReference type="GO" id="GO:0050661">
    <property type="term" value="F:NADP binding"/>
    <property type="evidence" value="ECO:0007669"/>
    <property type="project" value="InterPro"/>
</dbReference>